<evidence type="ECO:0000259" key="1">
    <source>
        <dbReference type="PROSITE" id="PS50994"/>
    </source>
</evidence>
<dbReference type="EMBL" id="CP047652">
    <property type="protein sequence ID" value="QHI96023.1"/>
    <property type="molecule type" value="Genomic_DNA"/>
</dbReference>
<dbReference type="InterPro" id="IPR015378">
    <property type="entry name" value="Transposase-like_Mu_C"/>
</dbReference>
<dbReference type="Pfam" id="PF09299">
    <property type="entry name" value="Mu-transpos_C"/>
    <property type="match status" value="1"/>
</dbReference>
<dbReference type="InterPro" id="IPR001584">
    <property type="entry name" value="Integrase_cat-core"/>
</dbReference>
<keyword evidence="4" id="KW-1185">Reference proteome</keyword>
<feature type="domain" description="HTH Mu-type" evidence="2">
    <location>
        <begin position="5"/>
        <end position="78"/>
    </location>
</feature>
<dbReference type="Proteomes" id="UP000463975">
    <property type="component" value="Chromosome"/>
</dbReference>
<dbReference type="InterPro" id="IPR009057">
    <property type="entry name" value="Homeodomain-like_sf"/>
</dbReference>
<dbReference type="InterPro" id="IPR009004">
    <property type="entry name" value="Transposase_Mu_C"/>
</dbReference>
<feature type="domain" description="Integrase catalytic" evidence="1">
    <location>
        <begin position="246"/>
        <end position="461"/>
    </location>
</feature>
<proteinExistence type="predicted"/>
<dbReference type="PROSITE" id="PS51702">
    <property type="entry name" value="HTH_MU"/>
    <property type="match status" value="1"/>
</dbReference>
<dbReference type="InterPro" id="IPR003314">
    <property type="entry name" value="Mu-type_HTH"/>
</dbReference>
<dbReference type="Gene3D" id="3.30.420.10">
    <property type="entry name" value="Ribonuclease H-like superfamily/Ribonuclease H"/>
    <property type="match status" value="1"/>
</dbReference>
<dbReference type="Pfam" id="PF09039">
    <property type="entry name" value="HTH_Tnp_Mu_2"/>
    <property type="match status" value="1"/>
</dbReference>
<evidence type="ECO:0000259" key="2">
    <source>
        <dbReference type="PROSITE" id="PS51702"/>
    </source>
</evidence>
<dbReference type="AlphaFoldDB" id="A0A6P1NFE7"/>
<protein>
    <recommendedName>
        <fullName evidence="5">DDE-type integrase/transposase/recombinase</fullName>
    </recommendedName>
</protein>
<sequence length="644" mass="73174">MLKAEFATLRTIEALKLPGVPKSSALLKTAKKENWTRPEWKGRMWRPHKGQGGGVEYSYKLLPKIAQIAWVQRFLRCEEARKTPSSEHAQRWETYLRASENQKSSALNALKLLVSVEELHKAGWTIEEAIEAFKKENSHSVSRASVMRWRKMVRNIEREHWLCYLVPEKRGPKSSRASCSEEAWDFVKTDWLRAEKPSISACYRRLCKVAEAQGWTIPSEKTISRWLSELPIEVKTLAREGREAVRQLIPAQERDRRHLHALDSVNADGHKWDVMVEWPDGTKGRPLMVAWQDLYSNMIVSWRVDRSENTDLIQLALGDMVEKYGIPHKAYLDNGRAFASKRMTGGAKTRFRFKIREGDAAGIMTILGIETVFVTPYSGQSKPIERAFRDLAGDVAKHPAFSGAYTGNSTASKPHNYGERCIKLEEFLEVIGAGIEEYNNRPGRKTGVCGGVKSFRQAFEESLSHIAVRKPTSLQRHLWLRAAENIVTSKRDGSLRLMGNRYWGEFLRNHMGESVIVRFDPQALHEGLHVYNKSGAFLGDAPVIEKTGFDNMAAAAEKKRAEKQLLRAAKLQLEAEKRLTISELVKLLPNRNENEDILIDQKLVSPFRAGSVVTKETAPFAEENAHEEEDNVTANILNFMRQSA</sequence>
<dbReference type="RefSeq" id="WP_160619096.1">
    <property type="nucleotide sequence ID" value="NZ_CP047652.1"/>
</dbReference>
<dbReference type="Gene3D" id="6.10.250.2550">
    <property type="match status" value="1"/>
</dbReference>
<dbReference type="Pfam" id="PF02914">
    <property type="entry name" value="DDE_2"/>
    <property type="match status" value="1"/>
</dbReference>
<dbReference type="InterPro" id="IPR015126">
    <property type="entry name" value="Mu_I-gamma"/>
</dbReference>
<gene>
    <name evidence="3" type="ORF">GT348_07065</name>
</gene>
<dbReference type="GO" id="GO:0003677">
    <property type="term" value="F:DNA binding"/>
    <property type="evidence" value="ECO:0007669"/>
    <property type="project" value="InterPro"/>
</dbReference>
<dbReference type="InterPro" id="IPR004189">
    <property type="entry name" value="Phage_Mu_transposase"/>
</dbReference>
<dbReference type="PROSITE" id="PS50994">
    <property type="entry name" value="INTEGRASE"/>
    <property type="match status" value="1"/>
</dbReference>
<dbReference type="Gene3D" id="1.10.10.60">
    <property type="entry name" value="Homeodomain-like"/>
    <property type="match status" value="2"/>
</dbReference>
<dbReference type="GO" id="GO:0015074">
    <property type="term" value="P:DNA integration"/>
    <property type="evidence" value="ECO:0007669"/>
    <property type="project" value="InterPro"/>
</dbReference>
<reference evidence="3 4" key="1">
    <citation type="submission" date="2020-01" db="EMBL/GenBank/DDBJ databases">
        <title>Genome sequencing of strain KACC 21507.</title>
        <authorList>
            <person name="Heo J."/>
            <person name="Kim S.-J."/>
            <person name="Kim J.-S."/>
            <person name="Hong S.-B."/>
            <person name="Kwon S.-W."/>
        </authorList>
    </citation>
    <scope>NUCLEOTIDE SEQUENCE [LARGE SCALE GENOMIC DNA]</scope>
    <source>
        <strain evidence="3 4">KACC 21507</strain>
    </source>
</reference>
<dbReference type="Gene3D" id="1.10.10.10">
    <property type="entry name" value="Winged helix-like DNA-binding domain superfamily/Winged helix DNA-binding domain"/>
    <property type="match status" value="1"/>
</dbReference>
<dbReference type="InterPro" id="IPR012337">
    <property type="entry name" value="RNaseH-like_sf"/>
</dbReference>
<dbReference type="KEGG" id="bomb:GT348_07065"/>
<dbReference type="GO" id="GO:0004803">
    <property type="term" value="F:transposase activity"/>
    <property type="evidence" value="ECO:0007669"/>
    <property type="project" value="InterPro"/>
</dbReference>
<evidence type="ECO:0000313" key="3">
    <source>
        <dbReference type="EMBL" id="QHI96023.1"/>
    </source>
</evidence>
<dbReference type="InterPro" id="IPR036388">
    <property type="entry name" value="WH-like_DNA-bd_sf"/>
</dbReference>
<dbReference type="SUPFAM" id="SSF50610">
    <property type="entry name" value="mu transposase, C-terminal domain"/>
    <property type="match status" value="1"/>
</dbReference>
<evidence type="ECO:0008006" key="5">
    <source>
        <dbReference type="Google" id="ProtNLM"/>
    </source>
</evidence>
<dbReference type="SUPFAM" id="SSF46689">
    <property type="entry name" value="Homeodomain-like"/>
    <property type="match status" value="2"/>
</dbReference>
<dbReference type="GO" id="GO:0006313">
    <property type="term" value="P:DNA transposition"/>
    <property type="evidence" value="ECO:0007669"/>
    <property type="project" value="InterPro"/>
</dbReference>
<accession>A0A6P1NFE7</accession>
<name>A0A6P1NFE7_9PROT</name>
<dbReference type="Gene3D" id="2.30.30.130">
    <property type="entry name" value="Transposase, Mu, C-terminal"/>
    <property type="match status" value="1"/>
</dbReference>
<dbReference type="SUPFAM" id="SSF53098">
    <property type="entry name" value="Ribonuclease H-like"/>
    <property type="match status" value="1"/>
</dbReference>
<dbReference type="InterPro" id="IPR036397">
    <property type="entry name" value="RNaseH_sf"/>
</dbReference>
<organism evidence="3 4">
    <name type="scientific">Aristophania vespae</name>
    <dbReference type="NCBI Taxonomy" id="2697033"/>
    <lineage>
        <taxon>Bacteria</taxon>
        <taxon>Pseudomonadati</taxon>
        <taxon>Pseudomonadota</taxon>
        <taxon>Alphaproteobacteria</taxon>
        <taxon>Acetobacterales</taxon>
        <taxon>Acetobacteraceae</taxon>
        <taxon>Aristophania</taxon>
    </lineage>
</organism>
<evidence type="ECO:0000313" key="4">
    <source>
        <dbReference type="Proteomes" id="UP000463975"/>
    </source>
</evidence>